<accession>A0A2V2N2J8</accession>
<proteinExistence type="predicted"/>
<reference evidence="1 2" key="1">
    <citation type="submission" date="2018-05" db="EMBL/GenBank/DDBJ databases">
        <title>Draft genome of Methanospirillum lacunae Ki8-1.</title>
        <authorList>
            <person name="Dueholm M.S."/>
            <person name="Nielsen P.H."/>
            <person name="Bakmann L.F."/>
            <person name="Otzen D.E."/>
        </authorList>
    </citation>
    <scope>NUCLEOTIDE SEQUENCE [LARGE SCALE GENOMIC DNA]</scope>
    <source>
        <strain evidence="1 2">Ki8-1</strain>
    </source>
</reference>
<dbReference type="RefSeq" id="WP_109967651.1">
    <property type="nucleotide sequence ID" value="NZ_CP176093.1"/>
</dbReference>
<evidence type="ECO:0000313" key="1">
    <source>
        <dbReference type="EMBL" id="PWR74372.1"/>
    </source>
</evidence>
<name>A0A2V2N2J8_9EURY</name>
<dbReference type="EMBL" id="QGMY01000002">
    <property type="protein sequence ID" value="PWR74372.1"/>
    <property type="molecule type" value="Genomic_DNA"/>
</dbReference>
<dbReference type="GeneID" id="97549755"/>
<evidence type="ECO:0000313" key="2">
    <source>
        <dbReference type="Proteomes" id="UP000245657"/>
    </source>
</evidence>
<comment type="caution">
    <text evidence="1">The sequence shown here is derived from an EMBL/GenBank/DDBJ whole genome shotgun (WGS) entry which is preliminary data.</text>
</comment>
<keyword evidence="2" id="KW-1185">Reference proteome</keyword>
<gene>
    <name evidence="1" type="ORF">DK846_04270</name>
</gene>
<dbReference type="Proteomes" id="UP000245657">
    <property type="component" value="Unassembled WGS sequence"/>
</dbReference>
<organism evidence="1 2">
    <name type="scientific">Methanospirillum lacunae</name>
    <dbReference type="NCBI Taxonomy" id="668570"/>
    <lineage>
        <taxon>Archaea</taxon>
        <taxon>Methanobacteriati</taxon>
        <taxon>Methanobacteriota</taxon>
        <taxon>Stenosarchaea group</taxon>
        <taxon>Methanomicrobia</taxon>
        <taxon>Methanomicrobiales</taxon>
        <taxon>Methanospirillaceae</taxon>
        <taxon>Methanospirillum</taxon>
    </lineage>
</organism>
<dbReference type="AlphaFoldDB" id="A0A2V2N2J8"/>
<protein>
    <submittedName>
        <fullName evidence="1">Uncharacterized protein</fullName>
    </submittedName>
</protein>
<dbReference type="OrthoDB" id="117392at2157"/>
<sequence length="136" mass="15214">MVILPASAVDTLSGDDEKFITDVTTEGLPLLNAIPDIMKDGFFNGNESTLQTVNKTQTEKINTFVKKVNEYKLSEKVTPVRNQYINTTELFKTDLTEYSTLTNSCGSCVAKMNEMYPKLLEEVNKTSSVVNQYKQA</sequence>